<reference evidence="1" key="1">
    <citation type="submission" date="2019-02" db="EMBL/GenBank/DDBJ databases">
        <authorList>
            <person name="Gruber-Vodicka R. H."/>
            <person name="Seah K. B. B."/>
        </authorList>
    </citation>
    <scope>NUCLEOTIDE SEQUENCE</scope>
    <source>
        <strain evidence="3">BECK_S127</strain>
        <strain evidence="2">BECK_S1320</strain>
        <strain evidence="1">BECK_S1321</strain>
    </source>
</reference>
<proteinExistence type="predicted"/>
<dbReference type="EMBL" id="CAADFR010000007">
    <property type="protein sequence ID" value="VFK36916.1"/>
    <property type="molecule type" value="Genomic_DNA"/>
</dbReference>
<organism evidence="1">
    <name type="scientific">Candidatus Kentrum sp. SD</name>
    <dbReference type="NCBI Taxonomy" id="2126332"/>
    <lineage>
        <taxon>Bacteria</taxon>
        <taxon>Pseudomonadati</taxon>
        <taxon>Pseudomonadota</taxon>
        <taxon>Gammaproteobacteria</taxon>
        <taxon>Candidatus Kentrum</taxon>
    </lineage>
</organism>
<accession>A0A450Y5W8</accession>
<dbReference type="AlphaFoldDB" id="A0A450Y5W8"/>
<evidence type="ECO:0000313" key="3">
    <source>
        <dbReference type="EMBL" id="VFK78387.1"/>
    </source>
</evidence>
<protein>
    <submittedName>
        <fullName evidence="1">Uncharacterized protein</fullName>
    </submittedName>
</protein>
<dbReference type="EMBL" id="CAADHB010000013">
    <property type="protein sequence ID" value="VFK78387.1"/>
    <property type="molecule type" value="Genomic_DNA"/>
</dbReference>
<evidence type="ECO:0000313" key="1">
    <source>
        <dbReference type="EMBL" id="VFK36916.1"/>
    </source>
</evidence>
<name>A0A450Y5W8_9GAMM</name>
<dbReference type="EMBL" id="CAADFU010000007">
    <property type="protein sequence ID" value="VFK40562.1"/>
    <property type="molecule type" value="Genomic_DNA"/>
</dbReference>
<evidence type="ECO:0000313" key="2">
    <source>
        <dbReference type="EMBL" id="VFK40562.1"/>
    </source>
</evidence>
<sequence>MRFLESSFPDSDAKSHRMRFNPIKAQSIPDLGWKYQFTINIDSNDPRAQRLP</sequence>
<gene>
    <name evidence="3" type="ORF">BECKSD772D_GA0070982_101331</name>
    <name evidence="2" type="ORF">BECKSD772E_GA0070983_100731</name>
    <name evidence="1" type="ORF">BECKSD772F_GA0070984_100732</name>
</gene>